<dbReference type="InterPro" id="IPR036097">
    <property type="entry name" value="HisK_dim/P_sf"/>
</dbReference>
<dbReference type="InterPro" id="IPR004358">
    <property type="entry name" value="Sig_transdc_His_kin-like_C"/>
</dbReference>
<dbReference type="Pfam" id="PF02518">
    <property type="entry name" value="HATPase_c"/>
    <property type="match status" value="1"/>
</dbReference>
<keyword evidence="5" id="KW-0808">Transferase</keyword>
<dbReference type="Pfam" id="PF00512">
    <property type="entry name" value="HisKA"/>
    <property type="match status" value="1"/>
</dbReference>
<feature type="domain" description="Histidine kinase" evidence="4">
    <location>
        <begin position="68"/>
        <end position="292"/>
    </location>
</feature>
<dbReference type="SMART" id="SM00388">
    <property type="entry name" value="HisKA"/>
    <property type="match status" value="1"/>
</dbReference>
<evidence type="ECO:0000313" key="6">
    <source>
        <dbReference type="Proteomes" id="UP000515472"/>
    </source>
</evidence>
<reference evidence="5 6" key="1">
    <citation type="submission" date="2020-06" db="EMBL/GenBank/DDBJ databases">
        <title>Interaction of electrochemicaly active bacteria, Geobacter bremensis R4 on different carbon anode.</title>
        <authorList>
            <person name="Meng L."/>
            <person name="Yoshida N."/>
        </authorList>
    </citation>
    <scope>NUCLEOTIDE SEQUENCE [LARGE SCALE GENOMIC DNA]</scope>
    <source>
        <strain evidence="5 6">R4</strain>
    </source>
</reference>
<evidence type="ECO:0000256" key="2">
    <source>
        <dbReference type="ARBA" id="ARBA00012438"/>
    </source>
</evidence>
<dbReference type="PANTHER" id="PTHR43065">
    <property type="entry name" value="SENSOR HISTIDINE KINASE"/>
    <property type="match status" value="1"/>
</dbReference>
<name>A0A7R7FSL6_9BACT</name>
<evidence type="ECO:0000259" key="4">
    <source>
        <dbReference type="PROSITE" id="PS50109"/>
    </source>
</evidence>
<dbReference type="CDD" id="cd00082">
    <property type="entry name" value="HisKA"/>
    <property type="match status" value="1"/>
</dbReference>
<dbReference type="PROSITE" id="PS50109">
    <property type="entry name" value="HIS_KIN"/>
    <property type="match status" value="1"/>
</dbReference>
<evidence type="ECO:0000256" key="1">
    <source>
        <dbReference type="ARBA" id="ARBA00000085"/>
    </source>
</evidence>
<evidence type="ECO:0000256" key="3">
    <source>
        <dbReference type="ARBA" id="ARBA00022553"/>
    </source>
</evidence>
<keyword evidence="5" id="KW-0418">Kinase</keyword>
<accession>A0A7R7FSL6</accession>
<organism evidence="5 6">
    <name type="scientific">Citrifermentans bremense</name>
    <dbReference type="NCBI Taxonomy" id="60035"/>
    <lineage>
        <taxon>Bacteria</taxon>
        <taxon>Pseudomonadati</taxon>
        <taxon>Thermodesulfobacteriota</taxon>
        <taxon>Desulfuromonadia</taxon>
        <taxon>Geobacterales</taxon>
        <taxon>Geobacteraceae</taxon>
        <taxon>Citrifermentans</taxon>
    </lineage>
</organism>
<dbReference type="InterPro" id="IPR036890">
    <property type="entry name" value="HATPase_C_sf"/>
</dbReference>
<dbReference type="InterPro" id="IPR003594">
    <property type="entry name" value="HATPase_dom"/>
</dbReference>
<dbReference type="AlphaFoldDB" id="A0A7R7FSL6"/>
<keyword evidence="3" id="KW-0597">Phosphoprotein</keyword>
<dbReference type="PANTHER" id="PTHR43065:SF42">
    <property type="entry name" value="TWO-COMPONENT SENSOR PPRA"/>
    <property type="match status" value="1"/>
</dbReference>
<dbReference type="EC" id="2.7.13.3" evidence="2"/>
<protein>
    <recommendedName>
        <fullName evidence="2">histidine kinase</fullName>
        <ecNumber evidence="2">2.7.13.3</ecNumber>
    </recommendedName>
</protein>
<comment type="catalytic activity">
    <reaction evidence="1">
        <text>ATP + protein L-histidine = ADP + protein N-phospho-L-histidine.</text>
        <dbReference type="EC" id="2.7.13.3"/>
    </reaction>
</comment>
<dbReference type="GO" id="GO:0000155">
    <property type="term" value="F:phosphorelay sensor kinase activity"/>
    <property type="evidence" value="ECO:0007669"/>
    <property type="project" value="InterPro"/>
</dbReference>
<sequence>MMSLRDWCRDVLTRYTRCSCPTEPETGKELSSPATGAVPPELGVALIELEKQLLQIQRLAGVGVMAGNIAHDLNNLLMGISGNLELLRGITEPESASLKYMDNALDASRRAANLSRQLLAFSRKGGSEIKAVDLNRVVAENLELMKGSMRKGVALSARLEPELPALEADPGQMQQLIVNLVTNAAEALGETGAINVATGTGDFPSAEFTWSRVEPKPVPGRFVFIEIADSGCGMDGETCDRMFHPFFSTKAAGRGLGLAAVLGIVKKSGGAILVDTAPGEGTTIKVFLPALR</sequence>
<evidence type="ECO:0000313" key="5">
    <source>
        <dbReference type="EMBL" id="BCO11119.1"/>
    </source>
</evidence>
<dbReference type="Gene3D" id="3.30.565.10">
    <property type="entry name" value="Histidine kinase-like ATPase, C-terminal domain"/>
    <property type="match status" value="1"/>
</dbReference>
<dbReference type="InterPro" id="IPR005467">
    <property type="entry name" value="His_kinase_dom"/>
</dbReference>
<dbReference type="InterPro" id="IPR003661">
    <property type="entry name" value="HisK_dim/P_dom"/>
</dbReference>
<dbReference type="Gene3D" id="1.10.287.130">
    <property type="match status" value="1"/>
</dbReference>
<dbReference type="PRINTS" id="PR00344">
    <property type="entry name" value="BCTRLSENSOR"/>
</dbReference>
<dbReference type="SUPFAM" id="SSF47384">
    <property type="entry name" value="Homodimeric domain of signal transducing histidine kinase"/>
    <property type="match status" value="1"/>
</dbReference>
<gene>
    <name evidence="5" type="ORF">GEOBRER4_n0019</name>
</gene>
<dbReference type="EMBL" id="AP023213">
    <property type="protein sequence ID" value="BCO11119.1"/>
    <property type="molecule type" value="Genomic_DNA"/>
</dbReference>
<dbReference type="SMART" id="SM00387">
    <property type="entry name" value="HATPase_c"/>
    <property type="match status" value="1"/>
</dbReference>
<proteinExistence type="predicted"/>
<dbReference type="Proteomes" id="UP000515472">
    <property type="component" value="Chromosome"/>
</dbReference>
<keyword evidence="6" id="KW-1185">Reference proteome</keyword>
<dbReference type="SUPFAM" id="SSF55874">
    <property type="entry name" value="ATPase domain of HSP90 chaperone/DNA topoisomerase II/histidine kinase"/>
    <property type="match status" value="1"/>
</dbReference>